<dbReference type="AlphaFoldDB" id="A0A3Q2YWB7"/>
<evidence type="ECO:0000313" key="2">
    <source>
        <dbReference type="Ensembl" id="ENSHCOP00000022414.1"/>
    </source>
</evidence>
<evidence type="ECO:0000256" key="1">
    <source>
        <dbReference type="SAM" id="SignalP"/>
    </source>
</evidence>
<accession>A0A3Q2YWB7</accession>
<name>A0A3Q2YWB7_HIPCM</name>
<reference evidence="2" key="2">
    <citation type="submission" date="2025-09" db="UniProtKB">
        <authorList>
            <consortium name="Ensembl"/>
        </authorList>
    </citation>
    <scope>IDENTIFICATION</scope>
</reference>
<feature type="signal peptide" evidence="1">
    <location>
        <begin position="1"/>
        <end position="20"/>
    </location>
</feature>
<sequence length="54" mass="6253">SWTYHVFSLTVCIMHLHVSSFICCLRNVTHLESSIFVLHIPNPPKILSLLTLYK</sequence>
<evidence type="ECO:0000313" key="3">
    <source>
        <dbReference type="Proteomes" id="UP000264820"/>
    </source>
</evidence>
<keyword evidence="1" id="KW-0732">Signal</keyword>
<keyword evidence="3" id="KW-1185">Reference proteome</keyword>
<feature type="chain" id="PRO_5018589496" evidence="1">
    <location>
        <begin position="21"/>
        <end position="54"/>
    </location>
</feature>
<reference evidence="2" key="1">
    <citation type="submission" date="2025-08" db="UniProtKB">
        <authorList>
            <consortium name="Ensembl"/>
        </authorList>
    </citation>
    <scope>IDENTIFICATION</scope>
</reference>
<organism evidence="2 3">
    <name type="scientific">Hippocampus comes</name>
    <name type="common">Tiger tail seahorse</name>
    <dbReference type="NCBI Taxonomy" id="109280"/>
    <lineage>
        <taxon>Eukaryota</taxon>
        <taxon>Metazoa</taxon>
        <taxon>Chordata</taxon>
        <taxon>Craniata</taxon>
        <taxon>Vertebrata</taxon>
        <taxon>Euteleostomi</taxon>
        <taxon>Actinopterygii</taxon>
        <taxon>Neopterygii</taxon>
        <taxon>Teleostei</taxon>
        <taxon>Neoteleostei</taxon>
        <taxon>Acanthomorphata</taxon>
        <taxon>Syngnathiaria</taxon>
        <taxon>Syngnathiformes</taxon>
        <taxon>Syngnathoidei</taxon>
        <taxon>Syngnathidae</taxon>
        <taxon>Hippocampus</taxon>
    </lineage>
</organism>
<protein>
    <submittedName>
        <fullName evidence="2">Uncharacterized protein</fullName>
    </submittedName>
</protein>
<dbReference type="Ensembl" id="ENSHCOT00000001127.1">
    <property type="protein sequence ID" value="ENSHCOP00000022414.1"/>
    <property type="gene ID" value="ENSHCOG00000010085.1"/>
</dbReference>
<dbReference type="Proteomes" id="UP000264820">
    <property type="component" value="Unplaced"/>
</dbReference>
<proteinExistence type="predicted"/>